<evidence type="ECO:0000313" key="2">
    <source>
        <dbReference type="EMBL" id="KDQ32459.1"/>
    </source>
</evidence>
<dbReference type="STRING" id="1137138.A0A067NX35"/>
<dbReference type="VEuPathDB" id="FungiDB:PLEOSDRAFT_165610"/>
<dbReference type="InterPro" id="IPR012337">
    <property type="entry name" value="RNaseH-like_sf"/>
</dbReference>
<protein>
    <recommendedName>
        <fullName evidence="1">3'-5' exonuclease domain-containing protein</fullName>
    </recommendedName>
</protein>
<dbReference type="HOGENOM" id="CLU_560346_0_0_1"/>
<dbReference type="SMART" id="SM00474">
    <property type="entry name" value="35EXOc"/>
    <property type="match status" value="1"/>
</dbReference>
<dbReference type="Proteomes" id="UP000027073">
    <property type="component" value="Unassembled WGS sequence"/>
</dbReference>
<dbReference type="GO" id="GO:0003676">
    <property type="term" value="F:nucleic acid binding"/>
    <property type="evidence" value="ECO:0007669"/>
    <property type="project" value="InterPro"/>
</dbReference>
<name>A0A067NX35_PLEO1</name>
<dbReference type="PANTHER" id="PTHR47765:SF2">
    <property type="entry name" value="EXONUCLEASE MUT-7 HOMOLOG"/>
    <property type="match status" value="1"/>
</dbReference>
<dbReference type="InterPro" id="IPR036397">
    <property type="entry name" value="RNaseH_sf"/>
</dbReference>
<organism evidence="2 3">
    <name type="scientific">Pleurotus ostreatus (strain PC15)</name>
    <name type="common">Oyster mushroom</name>
    <dbReference type="NCBI Taxonomy" id="1137138"/>
    <lineage>
        <taxon>Eukaryota</taxon>
        <taxon>Fungi</taxon>
        <taxon>Dikarya</taxon>
        <taxon>Basidiomycota</taxon>
        <taxon>Agaricomycotina</taxon>
        <taxon>Agaricomycetes</taxon>
        <taxon>Agaricomycetidae</taxon>
        <taxon>Agaricales</taxon>
        <taxon>Pleurotineae</taxon>
        <taxon>Pleurotaceae</taxon>
        <taxon>Pleurotus</taxon>
    </lineage>
</organism>
<dbReference type="Gene3D" id="3.30.420.10">
    <property type="entry name" value="Ribonuclease H-like superfamily/Ribonuclease H"/>
    <property type="match status" value="1"/>
</dbReference>
<gene>
    <name evidence="2" type="ORF">PLEOSDRAFT_165610</name>
</gene>
<sequence>MSSQKFPPFTSADFTFVVASTIAEADSFMQAITTSTVATDTIFGFDVELTPTRAVRLIQIATRTQAYVFDITLIGTFPTSLLDFVANAKYTKIGVDILGDAKTLPQASMRSGGDLSRLHRTIDHLGAHLGLHFASSVALASLSEQWIGRTLDKTLQKFDWSQDLQTHHYTYAAADAAVAIRIYDAILQRHASMAVPNPFWTFVDIDPLSGKAVGLYDEYPPYSAKNSAHVKNIQACLNKIQKAINLADATNKVTSGKTWSEIENPAMVVFCADLTQALASSSTIAPSVGHPSNEVAKAGYLHFGDGRTLGGIVTNFGVRRDALNSRISALVETAHTHGNGSFDYDRPHLIPAPARSKPLDASVLQSPPTTSTNMTFVYILASLLSSPKSRGKRTALEAAAQRALIVWKTRIDDALGYDASDVERWIIVHSRHRNSADLRQHATICGYTNGQPVATMHLRLTKDFVATGINVWANGVPMTAQVTDLVG</sequence>
<feature type="domain" description="3'-5' exonuclease" evidence="1">
    <location>
        <begin position="29"/>
        <end position="191"/>
    </location>
</feature>
<evidence type="ECO:0000259" key="1">
    <source>
        <dbReference type="SMART" id="SM00474"/>
    </source>
</evidence>
<dbReference type="Pfam" id="PF01612">
    <property type="entry name" value="DNA_pol_A_exo1"/>
    <property type="match status" value="1"/>
</dbReference>
<accession>A0A067NX35</accession>
<dbReference type="PANTHER" id="PTHR47765">
    <property type="entry name" value="3'-5' EXONUCLEASE DOMAIN-CONTAINING PROTEIN"/>
    <property type="match status" value="1"/>
</dbReference>
<reference evidence="3" key="1">
    <citation type="journal article" date="2014" name="Proc. Natl. Acad. Sci. U.S.A.">
        <title>Extensive sampling of basidiomycete genomes demonstrates inadequacy of the white-rot/brown-rot paradigm for wood decay fungi.</title>
        <authorList>
            <person name="Riley R."/>
            <person name="Salamov A.A."/>
            <person name="Brown D.W."/>
            <person name="Nagy L.G."/>
            <person name="Floudas D."/>
            <person name="Held B.W."/>
            <person name="Levasseur A."/>
            <person name="Lombard V."/>
            <person name="Morin E."/>
            <person name="Otillar R."/>
            <person name="Lindquist E.A."/>
            <person name="Sun H."/>
            <person name="LaButti K.M."/>
            <person name="Schmutz J."/>
            <person name="Jabbour D."/>
            <person name="Luo H."/>
            <person name="Baker S.E."/>
            <person name="Pisabarro A.G."/>
            <person name="Walton J.D."/>
            <person name="Blanchette R.A."/>
            <person name="Henrissat B."/>
            <person name="Martin F."/>
            <person name="Cullen D."/>
            <person name="Hibbett D.S."/>
            <person name="Grigoriev I.V."/>
        </authorList>
    </citation>
    <scope>NUCLEOTIDE SEQUENCE [LARGE SCALE GENOMIC DNA]</scope>
    <source>
        <strain evidence="3">PC15</strain>
    </source>
</reference>
<dbReference type="GO" id="GO:0006139">
    <property type="term" value="P:nucleobase-containing compound metabolic process"/>
    <property type="evidence" value="ECO:0007669"/>
    <property type="project" value="InterPro"/>
</dbReference>
<dbReference type="EMBL" id="KL198005">
    <property type="protein sequence ID" value="KDQ32459.1"/>
    <property type="molecule type" value="Genomic_DNA"/>
</dbReference>
<dbReference type="InterPro" id="IPR002562">
    <property type="entry name" value="3'-5'_exonuclease_dom"/>
</dbReference>
<dbReference type="GO" id="GO:0008408">
    <property type="term" value="F:3'-5' exonuclease activity"/>
    <property type="evidence" value="ECO:0007669"/>
    <property type="project" value="InterPro"/>
</dbReference>
<evidence type="ECO:0000313" key="3">
    <source>
        <dbReference type="Proteomes" id="UP000027073"/>
    </source>
</evidence>
<dbReference type="InterPro" id="IPR052408">
    <property type="entry name" value="Exonuclease_MUT-7-like"/>
</dbReference>
<dbReference type="SUPFAM" id="SSF53098">
    <property type="entry name" value="Ribonuclease H-like"/>
    <property type="match status" value="1"/>
</dbReference>
<proteinExistence type="predicted"/>
<dbReference type="InParanoid" id="A0A067NX35"/>
<dbReference type="AlphaFoldDB" id="A0A067NX35"/>